<dbReference type="InterPro" id="IPR053772">
    <property type="entry name" value="At1g61320/At1g61330-like"/>
</dbReference>
<dbReference type="SUPFAM" id="SSF52047">
    <property type="entry name" value="RNI-like"/>
    <property type="match status" value="1"/>
</dbReference>
<dbReference type="Pfam" id="PF23622">
    <property type="entry name" value="LRR_At1g61320_AtMIF1"/>
    <property type="match status" value="1"/>
</dbReference>
<gene>
    <name evidence="3" type="ORF">U9M48_002590</name>
</gene>
<evidence type="ECO:0000313" key="4">
    <source>
        <dbReference type="Proteomes" id="UP001341281"/>
    </source>
</evidence>
<evidence type="ECO:0000259" key="2">
    <source>
        <dbReference type="Pfam" id="PF23622"/>
    </source>
</evidence>
<feature type="region of interest" description="Disordered" evidence="1">
    <location>
        <begin position="1"/>
        <end position="20"/>
    </location>
</feature>
<sequence>MGTPEQTGADTRPRPSNSESSCFAAEVKDDSHCAERIGSHVQLPEDMLRHIHALIMPMRDAAQAACGLMLFCALGDAIPNSSFLRVDHIVQNHSGMGVKEFRLQYYPCSTIDPSYIDHWIQVAVTPGIKEFELSLFDIGDIKYSFPYSLLFSERVSSIQSLILAGCSIHSMAQVGCMNSLTNLDLHSVDTTGEELLCFLSNSFALEKISLGDCGNIICLKIPYQLQNLNVLGVLDCQMLEMIDSDAPTLSAFLLKKKKKKKKNLSFLLYKRAPNTHLAWTCITTIAPNLQTLFLTCDETVNTPVAFGKFLQLRYLEIMLSAPNFSPDFDFCSLVSFLDASPALETLNLRIGLPTI</sequence>
<dbReference type="PANTHER" id="PTHR34145">
    <property type="entry name" value="OS02G0105600 PROTEIN"/>
    <property type="match status" value="1"/>
</dbReference>
<evidence type="ECO:0000313" key="3">
    <source>
        <dbReference type="EMBL" id="WVZ51442.1"/>
    </source>
</evidence>
<proteinExistence type="predicted"/>
<reference evidence="3 4" key="1">
    <citation type="submission" date="2024-02" db="EMBL/GenBank/DDBJ databases">
        <title>High-quality chromosome-scale genome assembly of Pensacola bahiagrass (Paspalum notatum Flugge var. saurae).</title>
        <authorList>
            <person name="Vega J.M."/>
            <person name="Podio M."/>
            <person name="Orjuela J."/>
            <person name="Siena L.A."/>
            <person name="Pessino S.C."/>
            <person name="Combes M.C."/>
            <person name="Mariac C."/>
            <person name="Albertini E."/>
            <person name="Pupilli F."/>
            <person name="Ortiz J.P.A."/>
            <person name="Leblanc O."/>
        </authorList>
    </citation>
    <scope>NUCLEOTIDE SEQUENCE [LARGE SCALE GENOMIC DNA]</scope>
    <source>
        <strain evidence="3">R1</strain>
        <tissue evidence="3">Leaf</tissue>
    </source>
</reference>
<dbReference type="AlphaFoldDB" id="A0AAQ3PR83"/>
<dbReference type="Gene3D" id="3.80.10.10">
    <property type="entry name" value="Ribonuclease Inhibitor"/>
    <property type="match status" value="1"/>
</dbReference>
<dbReference type="PANTHER" id="PTHR34145:SF44">
    <property type="entry name" value="F-BOX DOMAIN-CONTAINING PROTEIN"/>
    <property type="match status" value="1"/>
</dbReference>
<dbReference type="InterPro" id="IPR032675">
    <property type="entry name" value="LRR_dom_sf"/>
</dbReference>
<organism evidence="3 4">
    <name type="scientific">Paspalum notatum var. saurae</name>
    <dbReference type="NCBI Taxonomy" id="547442"/>
    <lineage>
        <taxon>Eukaryota</taxon>
        <taxon>Viridiplantae</taxon>
        <taxon>Streptophyta</taxon>
        <taxon>Embryophyta</taxon>
        <taxon>Tracheophyta</taxon>
        <taxon>Spermatophyta</taxon>
        <taxon>Magnoliopsida</taxon>
        <taxon>Liliopsida</taxon>
        <taxon>Poales</taxon>
        <taxon>Poaceae</taxon>
        <taxon>PACMAD clade</taxon>
        <taxon>Panicoideae</taxon>
        <taxon>Andropogonodae</taxon>
        <taxon>Paspaleae</taxon>
        <taxon>Paspalinae</taxon>
        <taxon>Paspalum</taxon>
    </lineage>
</organism>
<dbReference type="EMBL" id="CP144745">
    <property type="protein sequence ID" value="WVZ51442.1"/>
    <property type="molecule type" value="Genomic_DNA"/>
</dbReference>
<name>A0AAQ3PR83_PASNO</name>
<keyword evidence="4" id="KW-1185">Reference proteome</keyword>
<evidence type="ECO:0000256" key="1">
    <source>
        <dbReference type="SAM" id="MobiDB-lite"/>
    </source>
</evidence>
<dbReference type="Proteomes" id="UP001341281">
    <property type="component" value="Chromosome 01"/>
</dbReference>
<feature type="domain" description="At1g61320/AtMIF1 LRR" evidence="2">
    <location>
        <begin position="89"/>
        <end position="350"/>
    </location>
</feature>
<dbReference type="InterPro" id="IPR055357">
    <property type="entry name" value="LRR_At1g61320_AtMIF1"/>
</dbReference>
<accession>A0AAQ3PR83</accession>
<protein>
    <recommendedName>
        <fullName evidence="2">At1g61320/AtMIF1 LRR domain-containing protein</fullName>
    </recommendedName>
</protein>